<proteinExistence type="inferred from homology"/>
<dbReference type="RefSeq" id="WP_135964957.1">
    <property type="nucleotide sequence ID" value="NZ_SRXT01000006.1"/>
</dbReference>
<evidence type="ECO:0000256" key="2">
    <source>
        <dbReference type="ARBA" id="ARBA00023002"/>
    </source>
</evidence>
<dbReference type="SUPFAM" id="SSF52283">
    <property type="entry name" value="Formate/glycerate dehydrogenase catalytic domain-like"/>
    <property type="match status" value="1"/>
</dbReference>
<dbReference type="GO" id="GO:0051287">
    <property type="term" value="F:NAD binding"/>
    <property type="evidence" value="ECO:0007669"/>
    <property type="project" value="InterPro"/>
</dbReference>
<keyword evidence="8" id="KW-1185">Reference proteome</keyword>
<feature type="domain" description="D-isomer specific 2-hydroxyacid dehydrogenase NAD-binding" evidence="6">
    <location>
        <begin position="117"/>
        <end position="296"/>
    </location>
</feature>
<dbReference type="PROSITE" id="PS00065">
    <property type="entry name" value="D_2_HYDROXYACID_DH_1"/>
    <property type="match status" value="1"/>
</dbReference>
<evidence type="ECO:0000256" key="3">
    <source>
        <dbReference type="ARBA" id="ARBA00023027"/>
    </source>
</evidence>
<feature type="domain" description="D-isomer specific 2-hydroxyacid dehydrogenase catalytic" evidence="5">
    <location>
        <begin position="28"/>
        <end position="327"/>
    </location>
</feature>
<dbReference type="Pfam" id="PF02826">
    <property type="entry name" value="2-Hacid_dh_C"/>
    <property type="match status" value="1"/>
</dbReference>
<dbReference type="GO" id="GO:0005829">
    <property type="term" value="C:cytosol"/>
    <property type="evidence" value="ECO:0007669"/>
    <property type="project" value="TreeGrafter"/>
</dbReference>
<accession>A0A4S1X9K1</accession>
<evidence type="ECO:0000259" key="6">
    <source>
        <dbReference type="Pfam" id="PF02826"/>
    </source>
</evidence>
<evidence type="ECO:0000313" key="8">
    <source>
        <dbReference type="Proteomes" id="UP000306147"/>
    </source>
</evidence>
<dbReference type="InterPro" id="IPR029752">
    <property type="entry name" value="D-isomer_DH_CS1"/>
</dbReference>
<keyword evidence="2 4" id="KW-0560">Oxidoreductase</keyword>
<dbReference type="PANTHER" id="PTHR10996:SF283">
    <property type="entry name" value="GLYOXYLATE_HYDROXYPYRUVATE REDUCTASE B"/>
    <property type="match status" value="1"/>
</dbReference>
<dbReference type="EMBL" id="SRXT01000006">
    <property type="protein sequence ID" value="TGX52415.1"/>
    <property type="molecule type" value="Genomic_DNA"/>
</dbReference>
<dbReference type="Gene3D" id="3.40.50.720">
    <property type="entry name" value="NAD(P)-binding Rossmann-like Domain"/>
    <property type="match status" value="2"/>
</dbReference>
<name>A0A4S1X9K1_9SPHN</name>
<comment type="similarity">
    <text evidence="1 4">Belongs to the D-isomer specific 2-hydroxyacid dehydrogenase family.</text>
</comment>
<evidence type="ECO:0000313" key="7">
    <source>
        <dbReference type="EMBL" id="TGX52415.1"/>
    </source>
</evidence>
<dbReference type="InterPro" id="IPR050223">
    <property type="entry name" value="D-isomer_2-hydroxyacid_DH"/>
</dbReference>
<dbReference type="AlphaFoldDB" id="A0A4S1X9K1"/>
<dbReference type="InterPro" id="IPR006140">
    <property type="entry name" value="D-isomer_DH_NAD-bd"/>
</dbReference>
<evidence type="ECO:0000256" key="1">
    <source>
        <dbReference type="ARBA" id="ARBA00005854"/>
    </source>
</evidence>
<dbReference type="CDD" id="cd05301">
    <property type="entry name" value="GDH"/>
    <property type="match status" value="1"/>
</dbReference>
<dbReference type="FunFam" id="3.40.50.720:FF:000203">
    <property type="entry name" value="D-3-phosphoglycerate dehydrogenase (SerA)"/>
    <property type="match status" value="1"/>
</dbReference>
<evidence type="ECO:0000256" key="4">
    <source>
        <dbReference type="RuleBase" id="RU003719"/>
    </source>
</evidence>
<dbReference type="PANTHER" id="PTHR10996">
    <property type="entry name" value="2-HYDROXYACID DEHYDROGENASE-RELATED"/>
    <property type="match status" value="1"/>
</dbReference>
<sequence>MAQIARPARPRVAVTRTLPEAVEARMAELFDSVLNADDRAMDRAGLAAAMADADVFVPTVTDRVDAELIAAAPERLRLIANYGTGVGHIDLKAARDRGIIVTNTPGVLTEDTADMAMALILAAPRRLIEGDKLVRSGEWTGWRPTGMRGHRIGGKKLGILGMGRIGQAVAQRARAFGLQIHYHNRHRIPEVAEAQLGATFHAELDAMLEAVDIVTIHTPHTAGTAGLVDARRLDLLGPNGWLINTARGEIVDPEALIAALTEGRIAGAGLDVYVGEPAVDARLVALDNVVLLPHLGSATFEGREAMGRKVIANIRSWVDGHRPPDQVLEGWL</sequence>
<dbReference type="GO" id="GO:0016618">
    <property type="term" value="F:hydroxypyruvate reductase [NAD(P)H] activity"/>
    <property type="evidence" value="ECO:0007669"/>
    <property type="project" value="TreeGrafter"/>
</dbReference>
<dbReference type="Proteomes" id="UP000306147">
    <property type="component" value="Unassembled WGS sequence"/>
</dbReference>
<comment type="caution">
    <text evidence="7">The sequence shown here is derived from an EMBL/GenBank/DDBJ whole genome shotgun (WGS) entry which is preliminary data.</text>
</comment>
<dbReference type="InterPro" id="IPR006139">
    <property type="entry name" value="D-isomer_2_OHA_DH_cat_dom"/>
</dbReference>
<protein>
    <submittedName>
        <fullName evidence="7">D-glycerate dehydrogenase</fullName>
    </submittedName>
</protein>
<organism evidence="7 8">
    <name type="scientific">Sphingomonas gei</name>
    <dbReference type="NCBI Taxonomy" id="1395960"/>
    <lineage>
        <taxon>Bacteria</taxon>
        <taxon>Pseudomonadati</taxon>
        <taxon>Pseudomonadota</taxon>
        <taxon>Alphaproteobacteria</taxon>
        <taxon>Sphingomonadales</taxon>
        <taxon>Sphingomonadaceae</taxon>
        <taxon>Sphingomonas</taxon>
    </lineage>
</organism>
<dbReference type="GO" id="GO:0030267">
    <property type="term" value="F:glyoxylate reductase (NADPH) activity"/>
    <property type="evidence" value="ECO:0007669"/>
    <property type="project" value="TreeGrafter"/>
</dbReference>
<reference evidence="7 8" key="1">
    <citation type="submission" date="2019-04" db="EMBL/GenBank/DDBJ databases">
        <title>Sphingomonas psychrotolerans sp. nov., isolated from soil in the Tianshan Mountains, Xinjiang, China.</title>
        <authorList>
            <person name="Luo Y."/>
            <person name="Sheng H."/>
        </authorList>
    </citation>
    <scope>NUCLEOTIDE SEQUENCE [LARGE SCALE GENOMIC DNA]</scope>
    <source>
        <strain evidence="7 8">ZFGT-11</strain>
    </source>
</reference>
<evidence type="ECO:0000259" key="5">
    <source>
        <dbReference type="Pfam" id="PF00389"/>
    </source>
</evidence>
<dbReference type="Pfam" id="PF00389">
    <property type="entry name" value="2-Hacid_dh"/>
    <property type="match status" value="1"/>
</dbReference>
<gene>
    <name evidence="7" type="ORF">E5A73_16635</name>
</gene>
<dbReference type="InterPro" id="IPR036291">
    <property type="entry name" value="NAD(P)-bd_dom_sf"/>
</dbReference>
<keyword evidence="3" id="KW-0520">NAD</keyword>
<dbReference type="SUPFAM" id="SSF51735">
    <property type="entry name" value="NAD(P)-binding Rossmann-fold domains"/>
    <property type="match status" value="1"/>
</dbReference>
<dbReference type="OrthoDB" id="9793626at2"/>